<keyword evidence="4" id="KW-0812">Transmembrane</keyword>
<dbReference type="SMART" id="SM00028">
    <property type="entry name" value="TPR"/>
    <property type="match status" value="4"/>
</dbReference>
<dbReference type="SUPFAM" id="SSF48452">
    <property type="entry name" value="TPR-like"/>
    <property type="match status" value="2"/>
</dbReference>
<reference evidence="5 6" key="1">
    <citation type="submission" date="2019-08" db="EMBL/GenBank/DDBJ databases">
        <title>Genome of Phaeodactylibacter luteus.</title>
        <authorList>
            <person name="Bowman J.P."/>
        </authorList>
    </citation>
    <scope>NUCLEOTIDE SEQUENCE [LARGE SCALE GENOMIC DNA]</scope>
    <source>
        <strain evidence="5 6">KCTC 42180</strain>
    </source>
</reference>
<dbReference type="EMBL" id="VOOR01000016">
    <property type="protein sequence ID" value="TXB63412.1"/>
    <property type="molecule type" value="Genomic_DNA"/>
</dbReference>
<feature type="repeat" description="TPR" evidence="3">
    <location>
        <begin position="171"/>
        <end position="204"/>
    </location>
</feature>
<keyword evidence="2 3" id="KW-0802">TPR repeat</keyword>
<dbReference type="InterPro" id="IPR019734">
    <property type="entry name" value="TPR_rpt"/>
</dbReference>
<evidence type="ECO:0000256" key="3">
    <source>
        <dbReference type="PROSITE-ProRule" id="PRU00339"/>
    </source>
</evidence>
<dbReference type="Pfam" id="PF07719">
    <property type="entry name" value="TPR_2"/>
    <property type="match status" value="2"/>
</dbReference>
<feature type="transmembrane region" description="Helical" evidence="4">
    <location>
        <begin position="309"/>
        <end position="329"/>
    </location>
</feature>
<keyword evidence="1" id="KW-0677">Repeat</keyword>
<dbReference type="PANTHER" id="PTHR44943">
    <property type="entry name" value="CELLULOSE SYNTHASE OPERON PROTEIN C"/>
    <property type="match status" value="1"/>
</dbReference>
<feature type="transmembrane region" description="Helical" evidence="4">
    <location>
        <begin position="335"/>
        <end position="354"/>
    </location>
</feature>
<feature type="transmembrane region" description="Helical" evidence="4">
    <location>
        <begin position="241"/>
        <end position="261"/>
    </location>
</feature>
<evidence type="ECO:0000256" key="2">
    <source>
        <dbReference type="ARBA" id="ARBA00022803"/>
    </source>
</evidence>
<dbReference type="PROSITE" id="PS50005">
    <property type="entry name" value="TPR"/>
    <property type="match status" value="2"/>
</dbReference>
<dbReference type="InterPro" id="IPR011990">
    <property type="entry name" value="TPR-like_helical_dom_sf"/>
</dbReference>
<dbReference type="RefSeq" id="WP_147167239.1">
    <property type="nucleotide sequence ID" value="NZ_VOOR01000016.1"/>
</dbReference>
<dbReference type="InterPro" id="IPR013105">
    <property type="entry name" value="TPR_2"/>
</dbReference>
<keyword evidence="4" id="KW-1133">Transmembrane helix</keyword>
<evidence type="ECO:0000256" key="4">
    <source>
        <dbReference type="SAM" id="Phobius"/>
    </source>
</evidence>
<keyword evidence="4" id="KW-0472">Membrane</keyword>
<feature type="transmembrane region" description="Helical" evidence="4">
    <location>
        <begin position="389"/>
        <end position="408"/>
    </location>
</feature>
<dbReference type="Pfam" id="PF14559">
    <property type="entry name" value="TPR_19"/>
    <property type="match status" value="1"/>
</dbReference>
<dbReference type="AlphaFoldDB" id="A0A5C6RPR8"/>
<dbReference type="PANTHER" id="PTHR44943:SF8">
    <property type="entry name" value="TPR REPEAT-CONTAINING PROTEIN MJ0263"/>
    <property type="match status" value="1"/>
</dbReference>
<protein>
    <submittedName>
        <fullName evidence="5">Tetratricopeptide repeat protein</fullName>
    </submittedName>
</protein>
<accession>A0A5C6RPR8</accession>
<keyword evidence="6" id="KW-1185">Reference proteome</keyword>
<name>A0A5C6RPR8_9BACT</name>
<dbReference type="Proteomes" id="UP000321580">
    <property type="component" value="Unassembled WGS sequence"/>
</dbReference>
<sequence>MDYHLERGKLLLAQNRIPEAEAEFKQALAQDPNNGLILGWLAECSLLSKKFKEGLELSERALGLMPDSNFIRYALARAYFYNQRIADARQAVRQALEQNPNDADFFLLLAHIEFHQSMWAPALKAAEQGLALDPENVGLINIRTQALVKLDRKAEAAHTADFALHKSPEDSYSHANRGWVAIEQGEYKAAQQHFMEALRLNPNSDYAQSGLKESIKGQNVIYRGMLRYFLWVAKMNEQNRWAFIIGAYVAYRLVLALADNFPALSPFLYPIVGFYILFALSSWIAVPLSNLFLRLHPIGKHALSDDERLASNLAGGVLGAALACLAGFLLTQSSALLLISVILGLLLVPTGGAFSVEPGTKARKSLLAYGGLLAICGIIGVFWPQGSWFLIVFGIGIFAYGWVANYLIGQDAKAF</sequence>
<feature type="repeat" description="TPR" evidence="3">
    <location>
        <begin position="69"/>
        <end position="102"/>
    </location>
</feature>
<organism evidence="5 6">
    <name type="scientific">Phaeodactylibacter luteus</name>
    <dbReference type="NCBI Taxonomy" id="1564516"/>
    <lineage>
        <taxon>Bacteria</taxon>
        <taxon>Pseudomonadati</taxon>
        <taxon>Bacteroidota</taxon>
        <taxon>Saprospiria</taxon>
        <taxon>Saprospirales</taxon>
        <taxon>Haliscomenobacteraceae</taxon>
        <taxon>Phaeodactylibacter</taxon>
    </lineage>
</organism>
<dbReference type="Gene3D" id="1.25.40.10">
    <property type="entry name" value="Tetratricopeptide repeat domain"/>
    <property type="match status" value="2"/>
</dbReference>
<feature type="transmembrane region" description="Helical" evidence="4">
    <location>
        <begin position="267"/>
        <end position="288"/>
    </location>
</feature>
<evidence type="ECO:0000256" key="1">
    <source>
        <dbReference type="ARBA" id="ARBA00022737"/>
    </source>
</evidence>
<proteinExistence type="predicted"/>
<dbReference type="InterPro" id="IPR051685">
    <property type="entry name" value="Ycf3/AcsC/BcsC/TPR_MFPF"/>
</dbReference>
<dbReference type="OrthoDB" id="1489995at2"/>
<feature type="transmembrane region" description="Helical" evidence="4">
    <location>
        <begin position="366"/>
        <end position="383"/>
    </location>
</feature>
<evidence type="ECO:0000313" key="5">
    <source>
        <dbReference type="EMBL" id="TXB63412.1"/>
    </source>
</evidence>
<evidence type="ECO:0000313" key="6">
    <source>
        <dbReference type="Proteomes" id="UP000321580"/>
    </source>
</evidence>
<gene>
    <name evidence="5" type="ORF">FRY97_09580</name>
</gene>
<comment type="caution">
    <text evidence="5">The sequence shown here is derived from an EMBL/GenBank/DDBJ whole genome shotgun (WGS) entry which is preliminary data.</text>
</comment>